<feature type="compositionally biased region" description="Polar residues" evidence="5">
    <location>
        <begin position="637"/>
        <end position="650"/>
    </location>
</feature>
<dbReference type="SUPFAM" id="SSF56112">
    <property type="entry name" value="Protein kinase-like (PK-like)"/>
    <property type="match status" value="2"/>
</dbReference>
<name>A0A8H3CVD9_9AGAM</name>
<feature type="domain" description="Protein kinase" evidence="6">
    <location>
        <begin position="159"/>
        <end position="422"/>
    </location>
</feature>
<dbReference type="InterPro" id="IPR008271">
    <property type="entry name" value="Ser/Thr_kinase_AS"/>
</dbReference>
<dbReference type="GO" id="GO:0005737">
    <property type="term" value="C:cytoplasm"/>
    <property type="evidence" value="ECO:0007669"/>
    <property type="project" value="TreeGrafter"/>
</dbReference>
<dbReference type="Gene3D" id="3.30.200.20">
    <property type="entry name" value="Phosphorylase Kinase, domain 1"/>
    <property type="match status" value="2"/>
</dbReference>
<feature type="region of interest" description="Disordered" evidence="5">
    <location>
        <begin position="737"/>
        <end position="834"/>
    </location>
</feature>
<dbReference type="Proteomes" id="UP000663850">
    <property type="component" value="Unassembled WGS sequence"/>
</dbReference>
<dbReference type="PROSITE" id="PS00108">
    <property type="entry name" value="PROTEIN_KINASE_ST"/>
    <property type="match status" value="1"/>
</dbReference>
<dbReference type="PANTHER" id="PTHR48012:SF21">
    <property type="entry name" value="PH DOMAIN-CONTAINING PROTEIN"/>
    <property type="match status" value="1"/>
</dbReference>
<feature type="region of interest" description="Disordered" evidence="5">
    <location>
        <begin position="637"/>
        <end position="707"/>
    </location>
</feature>
<reference evidence="7" key="1">
    <citation type="submission" date="2021-01" db="EMBL/GenBank/DDBJ databases">
        <authorList>
            <person name="Kaushik A."/>
        </authorList>
    </citation>
    <scope>NUCLEOTIDE SEQUENCE</scope>
    <source>
        <strain evidence="7">Type strain: AG8-Rh-89/</strain>
    </source>
</reference>
<evidence type="ECO:0000313" key="8">
    <source>
        <dbReference type="Proteomes" id="UP000663850"/>
    </source>
</evidence>
<dbReference type="InterPro" id="IPR017441">
    <property type="entry name" value="Protein_kinase_ATP_BS"/>
</dbReference>
<dbReference type="AlphaFoldDB" id="A0A8H3CVD9"/>
<dbReference type="EC" id="2.7.11.1" evidence="1"/>
<feature type="compositionally biased region" description="Polar residues" evidence="5">
    <location>
        <begin position="483"/>
        <end position="494"/>
    </location>
</feature>
<dbReference type="GO" id="GO:0005524">
    <property type="term" value="F:ATP binding"/>
    <property type="evidence" value="ECO:0007669"/>
    <property type="project" value="UniProtKB-UniRule"/>
</dbReference>
<dbReference type="InterPro" id="IPR011009">
    <property type="entry name" value="Kinase-like_dom_sf"/>
</dbReference>
<evidence type="ECO:0000313" key="7">
    <source>
        <dbReference type="EMBL" id="CAE6498555.1"/>
    </source>
</evidence>
<keyword evidence="3 4" id="KW-0067">ATP-binding</keyword>
<feature type="region of interest" description="Disordered" evidence="5">
    <location>
        <begin position="483"/>
        <end position="561"/>
    </location>
</feature>
<feature type="region of interest" description="Disordered" evidence="5">
    <location>
        <begin position="943"/>
        <end position="991"/>
    </location>
</feature>
<evidence type="ECO:0000256" key="4">
    <source>
        <dbReference type="PROSITE-ProRule" id="PRU10141"/>
    </source>
</evidence>
<dbReference type="GO" id="GO:0004674">
    <property type="term" value="F:protein serine/threonine kinase activity"/>
    <property type="evidence" value="ECO:0007669"/>
    <property type="project" value="UniProtKB-EC"/>
</dbReference>
<dbReference type="Gene3D" id="1.10.510.10">
    <property type="entry name" value="Transferase(Phosphotransferase) domain 1"/>
    <property type="match status" value="1"/>
</dbReference>
<evidence type="ECO:0000256" key="3">
    <source>
        <dbReference type="ARBA" id="ARBA00022840"/>
    </source>
</evidence>
<proteinExistence type="predicted"/>
<dbReference type="PROSITE" id="PS00107">
    <property type="entry name" value="PROTEIN_KINASE_ATP"/>
    <property type="match status" value="1"/>
</dbReference>
<gene>
    <name evidence="7" type="ORF">RDB_LOCUS92436</name>
</gene>
<feature type="compositionally biased region" description="Polar residues" evidence="5">
    <location>
        <begin position="943"/>
        <end position="957"/>
    </location>
</feature>
<dbReference type="PROSITE" id="PS50011">
    <property type="entry name" value="PROTEIN_KINASE_DOM"/>
    <property type="match status" value="1"/>
</dbReference>
<sequence>MNRQIIPDPNISVTQQYKKLECIGRGAYGSVHKGVFIPTGEVVALKIINLDGQDDDVEAIQKEVALLSSLRGSDSSNITRYHGCWLEGPHVWIVMDLAQGGSVRTLVSSKFGSALSVPVTCHRLRPSRVHFFEANDFTKNSAMNRQILPDPNISVTQQYKKLECVGRGAYGSVHKGVFIPTGEVVALKIINLDGQDDDVEAIQKEVALLSSLRGSDSTNITRYHGCWLEGPHVWIVMDFAQGGSVRTLVGPRLGHAPTGLKAEERFTGIIMREVLQALAYLHRNNVIHRDLKAANVLISSDGRVMLCDFGVSALLATPHSKRSTFVGTPQWMAPEVILGQPYDTKADIWGLGITLYEMATGAPPHADQDHMRALMLIPKLKPPKLPDSTDASKEMRDFMALCLRETPGDRLTAEELSKSKWIKSSKGSVSILKELLTRYESWTSKGGVRASLTSPFGALDPDDESQGFSQPQSWEFETIRATNHTDSGVTTPEQPTVDISALSNPPRSLRMLFEDASNPGADPFRINQPRPNQGLPAASSTSTISTLASSDSNGSGNDSNETIATDLNLSFGINSGEDNRQRVLPIPFDSNQDFLSLRRDSTDILTARQANYVFPRSAHPANLDTVKSVSTDPVLNGAESDSSATASSFGASRRGPLHKSSFSGSRGLPRSPRPLTTSDSGTESASDKTPTPGTGSNDVPMSPPRMSYREVRDSKGLANISIPPTGGSNVGVVQLAQSPGTADSEASAKAHQQGESSHGQGSGSGSSLPSTGGLNSASNKASRERPGRAKRNVTVGSPTEFRFGGAPPDGGLVPPSHAASRSLDSRGVGNGFSGGQSLGGASVALGARPGGLAPTRPAMLGRQASAMAVLEGASRSALAVPGRNNTGLVSAGAGTVLKDLLKLSPVQPGSLGAGIDMLPPSPGIGSISISPVTKVFNYSPSALQTSTTPNDVGNGSPVNGRGYTHSQSNSYSHTSQTTPHSSVNAQLYPDNPDLPPLDLGMLVTAQDVHTELARTVDGLMTWLGVVDAGLGEVLGIRDMEESEAGEGLGFDLDSESLIGA</sequence>
<evidence type="ECO:0000256" key="5">
    <source>
        <dbReference type="SAM" id="MobiDB-lite"/>
    </source>
</evidence>
<dbReference type="FunFam" id="1.10.510.10:FF:000421">
    <property type="entry name" value="Serine/threonine-protein kinase PAK 6"/>
    <property type="match status" value="1"/>
</dbReference>
<dbReference type="SMART" id="SM00220">
    <property type="entry name" value="S_TKc"/>
    <property type="match status" value="1"/>
</dbReference>
<dbReference type="InterPro" id="IPR050629">
    <property type="entry name" value="STE20/SPS1-PAK"/>
</dbReference>
<evidence type="ECO:0000256" key="2">
    <source>
        <dbReference type="ARBA" id="ARBA00022741"/>
    </source>
</evidence>
<organism evidence="7 8">
    <name type="scientific">Rhizoctonia solani</name>
    <dbReference type="NCBI Taxonomy" id="456999"/>
    <lineage>
        <taxon>Eukaryota</taxon>
        <taxon>Fungi</taxon>
        <taxon>Dikarya</taxon>
        <taxon>Basidiomycota</taxon>
        <taxon>Agaricomycotina</taxon>
        <taxon>Agaricomycetes</taxon>
        <taxon>Cantharellales</taxon>
        <taxon>Ceratobasidiaceae</taxon>
        <taxon>Rhizoctonia</taxon>
    </lineage>
</organism>
<dbReference type="InterPro" id="IPR000719">
    <property type="entry name" value="Prot_kinase_dom"/>
</dbReference>
<feature type="compositionally biased region" description="Low complexity" evidence="5">
    <location>
        <begin position="754"/>
        <end position="773"/>
    </location>
</feature>
<dbReference type="Pfam" id="PF00069">
    <property type="entry name" value="Pkinase"/>
    <property type="match status" value="2"/>
</dbReference>
<accession>A0A8H3CVD9</accession>
<evidence type="ECO:0000256" key="1">
    <source>
        <dbReference type="ARBA" id="ARBA00012513"/>
    </source>
</evidence>
<comment type="caution">
    <text evidence="7">The sequence shown here is derived from an EMBL/GenBank/DDBJ whole genome shotgun (WGS) entry which is preliminary data.</text>
</comment>
<feature type="compositionally biased region" description="Polar residues" evidence="5">
    <location>
        <begin position="674"/>
        <end position="699"/>
    </location>
</feature>
<feature type="binding site" evidence="4">
    <location>
        <position position="188"/>
    </location>
    <ligand>
        <name>ATP</name>
        <dbReference type="ChEBI" id="CHEBI:30616"/>
    </ligand>
</feature>
<dbReference type="EMBL" id="CAJMWZ010004988">
    <property type="protein sequence ID" value="CAE6498555.1"/>
    <property type="molecule type" value="Genomic_DNA"/>
</dbReference>
<feature type="compositionally biased region" description="Low complexity" evidence="5">
    <location>
        <begin position="537"/>
        <end position="560"/>
    </location>
</feature>
<keyword evidence="2 4" id="KW-0547">Nucleotide-binding</keyword>
<dbReference type="PANTHER" id="PTHR48012">
    <property type="entry name" value="STERILE20-LIKE KINASE, ISOFORM B-RELATED"/>
    <property type="match status" value="1"/>
</dbReference>
<feature type="region of interest" description="Disordered" evidence="5">
    <location>
        <begin position="450"/>
        <end position="471"/>
    </location>
</feature>
<feature type="compositionally biased region" description="Polar residues" evidence="5">
    <location>
        <begin position="964"/>
        <end position="985"/>
    </location>
</feature>
<protein>
    <recommendedName>
        <fullName evidence="1">non-specific serine/threonine protein kinase</fullName>
        <ecNumber evidence="1">2.7.11.1</ecNumber>
    </recommendedName>
</protein>
<evidence type="ECO:0000259" key="6">
    <source>
        <dbReference type="PROSITE" id="PS50011"/>
    </source>
</evidence>